<dbReference type="Gene3D" id="2.40.70.10">
    <property type="entry name" value="Acid Proteases"/>
    <property type="match status" value="1"/>
</dbReference>
<dbReference type="InterPro" id="IPR055475">
    <property type="entry name" value="DUF7047"/>
</dbReference>
<accession>A0A6A4UY31</accession>
<dbReference type="PROSITE" id="PS50878">
    <property type="entry name" value="RT_POL"/>
    <property type="match status" value="1"/>
</dbReference>
<dbReference type="Pfam" id="PF23088">
    <property type="entry name" value="DUF7047"/>
    <property type="match status" value="1"/>
</dbReference>
<dbReference type="PANTHER" id="PTHR47510">
    <property type="entry name" value="REVERSE TRANSCRIPTASE DOMAIN-CONTAINING PROTEIN"/>
    <property type="match status" value="1"/>
</dbReference>
<keyword evidence="4" id="KW-1185">Reference proteome</keyword>
<organism evidence="3 4">
    <name type="scientific">Amphibalanus amphitrite</name>
    <name type="common">Striped barnacle</name>
    <name type="synonym">Balanus amphitrite</name>
    <dbReference type="NCBI Taxonomy" id="1232801"/>
    <lineage>
        <taxon>Eukaryota</taxon>
        <taxon>Metazoa</taxon>
        <taxon>Ecdysozoa</taxon>
        <taxon>Arthropoda</taxon>
        <taxon>Crustacea</taxon>
        <taxon>Multicrustacea</taxon>
        <taxon>Cirripedia</taxon>
        <taxon>Thoracica</taxon>
        <taxon>Thoracicalcarea</taxon>
        <taxon>Balanomorpha</taxon>
        <taxon>Balanoidea</taxon>
        <taxon>Balanidae</taxon>
        <taxon>Amphibalaninae</taxon>
        <taxon>Amphibalanus</taxon>
    </lineage>
</organism>
<dbReference type="SUPFAM" id="SSF56672">
    <property type="entry name" value="DNA/RNA polymerases"/>
    <property type="match status" value="1"/>
</dbReference>
<proteinExistence type="predicted"/>
<comment type="caution">
    <text evidence="3">The sequence shown here is derived from an EMBL/GenBank/DDBJ whole genome shotgun (WGS) entry which is preliminary data.</text>
</comment>
<dbReference type="Gene3D" id="3.60.10.10">
    <property type="entry name" value="Endonuclease/exonuclease/phosphatase"/>
    <property type="match status" value="1"/>
</dbReference>
<dbReference type="OrthoDB" id="6381911at2759"/>
<dbReference type="EMBL" id="VIIS01002187">
    <property type="protein sequence ID" value="KAF0287486.1"/>
    <property type="molecule type" value="Genomic_DNA"/>
</dbReference>
<dbReference type="Pfam" id="PF00078">
    <property type="entry name" value="RVT_1"/>
    <property type="match status" value="1"/>
</dbReference>
<evidence type="ECO:0000313" key="3">
    <source>
        <dbReference type="EMBL" id="KAF0287486.1"/>
    </source>
</evidence>
<keyword evidence="3" id="KW-0548">Nucleotidyltransferase</keyword>
<evidence type="ECO:0000256" key="1">
    <source>
        <dbReference type="SAM" id="MobiDB-lite"/>
    </source>
</evidence>
<sequence length="1091" mass="119667">MVFASVYRVPTNTSAQVTADLDDFEGQVQHMLATHAGATLVIAGDLNCCQLKCAADSPGQRLRQLLTTYGLTISNNRHPTYRPAGSLLDIVAVSRPDYLLRAGVTRCHYGTPHDYTRAVLQCTGRTRVAGPVTQRRRLGRIDADSFNRQLNNIDWSPVFRTQLTASKWESFCDIFLGQLDTVAPVTRVQQRPPGSLLVSAPTRDLMARRRQALRPGGDRENYKELNRLCRAAVRKDQQAHINRELAKAGPSKVWRVLRPIIGSKKEAAVPSATPDALNDYYVSIGPITAASVPPPTVPVPVRLPRVTTSRFRPQPIDMDTLGLLLLHMKPSTSTGNDGISVSMFRTFFWGMGHVLLDIVNSSLTTSNVPGPWKHAMVTPIPKGQGPSEPANTRPISILPAIMKVVERVVQRQLVQYMEANQLLSTTQHGYRSGRSTETALSVITDRALEAMDAGEVSILVLLDLSKCFDVVPHGRLLDKLALYGVDTEWFGNYLSGHTQQVQMASGDGGYVRSSVKSNTIGVFQGGSVVKNLGVVMDNHLSFRSHIDYVTAKCTGVLIGLMHAKHVIPKASLPVVVEALVNSVIRYCFSLYGRPHRPALPKRARRRRYISATGSAVASCRSDPRAPIIDINVNGRKCRALVDTGCSETVVWKGMVSCWERSDASLVAVNDSPVLCCGRAVVSLGVRGATVSVRAVVVPARLLGVDVLLGMTGIDALQGVSVSGGSVRFGSDNPVASVDTAAVVQREAPPEREVCRAVDTAAVVQREVPPEREVCRAVDTAAVVQREAPPDWEVCRAVDTAAVVQREVPPEREVCRAVDTATVVQREVPPEREVCRAVDTAAVVQREVPPEREVCRAVDTEPELRIDETDFTAVFDDVWTVRWLRPAAAWMKRTANRLSPDWDTPIVSEELQREVDEVSRRFRACDPARGQWCVTGTSVVVWTDASSIARGVVLTDPDTGAIIEDASWLRAESERDVHINISELDAALNGVNLAVAWGFRRLTLRTDSVTVHRWLSDALSETSDEPGDALPLKKPGVYQTPPLAEMVRRCVTSLRRHRRASAPSAAAIDRRAAHRRPQSRRPERRGLWNALV</sequence>
<dbReference type="GO" id="GO:0003964">
    <property type="term" value="F:RNA-directed DNA polymerase activity"/>
    <property type="evidence" value="ECO:0007669"/>
    <property type="project" value="UniProtKB-KW"/>
</dbReference>
<evidence type="ECO:0000259" key="2">
    <source>
        <dbReference type="PROSITE" id="PS50878"/>
    </source>
</evidence>
<reference evidence="3 4" key="1">
    <citation type="submission" date="2019-07" db="EMBL/GenBank/DDBJ databases">
        <title>Draft genome assembly of a fouling barnacle, Amphibalanus amphitrite (Darwin, 1854): The first reference genome for Thecostraca.</title>
        <authorList>
            <person name="Kim W."/>
        </authorList>
    </citation>
    <scope>NUCLEOTIDE SEQUENCE [LARGE SCALE GENOMIC DNA]</scope>
    <source>
        <strain evidence="3">SNU_AA5</strain>
        <tissue evidence="3">Soma without cirri and trophi</tissue>
    </source>
</reference>
<evidence type="ECO:0000313" key="4">
    <source>
        <dbReference type="Proteomes" id="UP000440578"/>
    </source>
</evidence>
<dbReference type="CDD" id="cd01650">
    <property type="entry name" value="RT_nLTR_like"/>
    <property type="match status" value="1"/>
</dbReference>
<feature type="domain" description="Reverse transcriptase" evidence="2">
    <location>
        <begin position="361"/>
        <end position="616"/>
    </location>
</feature>
<keyword evidence="3" id="KW-0695">RNA-directed DNA polymerase</keyword>
<name>A0A6A4UY31_AMPAM</name>
<dbReference type="InterPro" id="IPR000477">
    <property type="entry name" value="RT_dom"/>
</dbReference>
<dbReference type="SUPFAM" id="SSF50630">
    <property type="entry name" value="Acid proteases"/>
    <property type="match status" value="1"/>
</dbReference>
<dbReference type="PANTHER" id="PTHR47510:SF3">
    <property type="entry name" value="ENDO_EXONUCLEASE_PHOSPHATASE DOMAIN-CONTAINING PROTEIN"/>
    <property type="match status" value="1"/>
</dbReference>
<dbReference type="InterPro" id="IPR021109">
    <property type="entry name" value="Peptidase_aspartic_dom_sf"/>
</dbReference>
<dbReference type="InterPro" id="IPR036691">
    <property type="entry name" value="Endo/exonu/phosph_ase_sf"/>
</dbReference>
<feature type="region of interest" description="Disordered" evidence="1">
    <location>
        <begin position="1055"/>
        <end position="1091"/>
    </location>
</feature>
<gene>
    <name evidence="3" type="ORF">FJT64_014087</name>
</gene>
<dbReference type="SUPFAM" id="SSF56219">
    <property type="entry name" value="DNase I-like"/>
    <property type="match status" value="1"/>
</dbReference>
<dbReference type="InterPro" id="IPR043502">
    <property type="entry name" value="DNA/RNA_pol_sf"/>
</dbReference>
<protein>
    <submittedName>
        <fullName evidence="3">Putative RNA-directed DNA polymerase from transposon X-element</fullName>
    </submittedName>
</protein>
<keyword evidence="3" id="KW-0808">Transferase</keyword>
<dbReference type="CDD" id="cd00303">
    <property type="entry name" value="retropepsin_like"/>
    <property type="match status" value="1"/>
</dbReference>
<dbReference type="AlphaFoldDB" id="A0A6A4UY31"/>
<dbReference type="Proteomes" id="UP000440578">
    <property type="component" value="Unassembled WGS sequence"/>
</dbReference>